<keyword evidence="3" id="KW-0678">Repressor</keyword>
<keyword evidence="10" id="KW-0539">Nucleus</keyword>
<evidence type="ECO:0000256" key="8">
    <source>
        <dbReference type="ARBA" id="ARBA00023159"/>
    </source>
</evidence>
<evidence type="ECO:0000256" key="1">
    <source>
        <dbReference type="ARBA" id="ARBA00004123"/>
    </source>
</evidence>
<keyword evidence="6" id="KW-0805">Transcription regulation</keyword>
<dbReference type="Gene3D" id="1.10.880.10">
    <property type="entry name" value="Transcription factor, Skn-1-like, DNA-binding domain"/>
    <property type="match status" value="1"/>
</dbReference>
<dbReference type="Gene3D" id="3.30.710.10">
    <property type="entry name" value="Potassium Channel Kv1.1, Chain A"/>
    <property type="match status" value="1"/>
</dbReference>
<feature type="region of interest" description="Disordered" evidence="11">
    <location>
        <begin position="738"/>
        <end position="767"/>
    </location>
</feature>
<feature type="domain" description="BZIP" evidence="13">
    <location>
        <begin position="611"/>
        <end position="656"/>
    </location>
</feature>
<dbReference type="PANTHER" id="PTHR46105">
    <property type="entry name" value="AGAP004733-PA"/>
    <property type="match status" value="1"/>
</dbReference>
<evidence type="ECO:0000256" key="10">
    <source>
        <dbReference type="ARBA" id="ARBA00023242"/>
    </source>
</evidence>
<dbReference type="GO" id="GO:0005634">
    <property type="term" value="C:nucleus"/>
    <property type="evidence" value="ECO:0007669"/>
    <property type="project" value="UniProtKB-SubCell"/>
</dbReference>
<keyword evidence="8" id="KW-0010">Activator</keyword>
<dbReference type="InterPro" id="IPR004826">
    <property type="entry name" value="bZIP_Maf"/>
</dbReference>
<dbReference type="FunFam" id="3.30.710.10:FF:000033">
    <property type="entry name" value="transcription regulator protein BACH2 isoform X1"/>
    <property type="match status" value="1"/>
</dbReference>
<dbReference type="Pfam" id="PF00651">
    <property type="entry name" value="BTB"/>
    <property type="match status" value="1"/>
</dbReference>
<dbReference type="SUPFAM" id="SSF54695">
    <property type="entry name" value="POZ domain"/>
    <property type="match status" value="1"/>
</dbReference>
<evidence type="ECO:0000313" key="14">
    <source>
        <dbReference type="Ensembl" id="ENSCCRP00020080939.1"/>
    </source>
</evidence>
<dbReference type="InterPro" id="IPR043321">
    <property type="entry name" value="bZIP_BACH"/>
</dbReference>
<dbReference type="FunFam" id="1.10.880.10:FF:000002">
    <property type="entry name" value="transcription regulator protein BACH2 isoform X1"/>
    <property type="match status" value="1"/>
</dbReference>
<dbReference type="PROSITE" id="PS50217">
    <property type="entry name" value="BZIP"/>
    <property type="match status" value="1"/>
</dbReference>
<reference evidence="14" key="1">
    <citation type="submission" date="2025-08" db="UniProtKB">
        <authorList>
            <consortium name="Ensembl"/>
        </authorList>
    </citation>
    <scope>IDENTIFICATION</scope>
</reference>
<dbReference type="PROSITE" id="PS00036">
    <property type="entry name" value="BZIP_BASIC"/>
    <property type="match status" value="1"/>
</dbReference>
<feature type="compositionally biased region" description="Polar residues" evidence="11">
    <location>
        <begin position="440"/>
        <end position="455"/>
    </location>
</feature>
<feature type="region of interest" description="Disordered" evidence="11">
    <location>
        <begin position="542"/>
        <end position="569"/>
    </location>
</feature>
<evidence type="ECO:0000259" key="12">
    <source>
        <dbReference type="PROSITE" id="PS50097"/>
    </source>
</evidence>
<comment type="subcellular location">
    <subcellularLocation>
        <location evidence="1">Nucleus</location>
    </subcellularLocation>
</comment>
<keyword evidence="7" id="KW-0238">DNA-binding</keyword>
<dbReference type="InterPro" id="IPR011333">
    <property type="entry name" value="SKP1/BTB/POZ_sf"/>
</dbReference>
<dbReference type="InterPro" id="IPR008917">
    <property type="entry name" value="TF_DNA-bd_sf"/>
</dbReference>
<dbReference type="InterPro" id="IPR046347">
    <property type="entry name" value="bZIP_sf"/>
</dbReference>
<proteinExistence type="inferred from homology"/>
<evidence type="ECO:0000259" key="13">
    <source>
        <dbReference type="PROSITE" id="PS50217"/>
    </source>
</evidence>
<evidence type="ECO:0000256" key="2">
    <source>
        <dbReference type="ARBA" id="ARBA00008157"/>
    </source>
</evidence>
<evidence type="ECO:0000256" key="4">
    <source>
        <dbReference type="ARBA" id="ARBA00022553"/>
    </source>
</evidence>
<evidence type="ECO:0000256" key="5">
    <source>
        <dbReference type="ARBA" id="ARBA00022843"/>
    </source>
</evidence>
<sequence length="792" mass="88124">MSTEEKPEAPMYVYESTVHCANILLCLNEQRKQDVLCDVTVLVGGGEIRAHRAVLAACSQYFSLLLRGQTEHAPVINLPQKITEKGFVPLLQFAYTAKLLLNSDNIQDVMCCAEFLGMHNLEDSCFHFLQDQMKSEVPGMHTSQNPPSPRTLVQKHHDNGSEDANVQLSDSKPPLFGSSLHPENEQLKVTNNLHQSDQPPDFDIPHYPKYRKYHQVLAKHNATTSSHSSTSSLHGSLLDTVTSSDARGLDLSKVKAEPASGEDCVPLDLAELEQDGLVRGKGNEMEMEMEFEGRQLCSTPIDLPVSKHSPVCLRSLVKKEVTSSDHCLSADLQLTSRTSPLQERQVAPNYFQKDYQAFVGGLGVTSSKKAEKLTDGVSLKSLSFEIICSQESEQESDRRSVIFSSQAPYHLVAPAHSYPGESCLGQEIPDDLWAGSSQSFPCSQTLSPTSVSQEPTLPYRRRPKSSCPVPIKMCPRSSRAESHIRNSSSCSSYSYAEDGSGGSPSSLPQFELSTSPCSTMARCLALEHQEHSISGPTKIKCEKSYDTNSSDESGSFSDGDSESFPTKELSQEVKLPFSIDHITELPRNDFQLMIKMHTLTSDQLDFIHNMRRRSKNRIAAQRCRKRKLDCIQNLEREIHKLVCERQKLLTERSQLKTCMGELWENFSFLSQEVCREEQWSPGQSQSLYNLHPDPVFSSPTDTDLRISPNPTSIDVTLISHNSVVLSPGLTGCQAVAEPPHSHLRVDRETVPPQDTVTSERSEPSHVCSSSVTTDFCQEMTEKCTTEELPERN</sequence>
<dbReference type="GO" id="GO:0000978">
    <property type="term" value="F:RNA polymerase II cis-regulatory region sequence-specific DNA binding"/>
    <property type="evidence" value="ECO:0007669"/>
    <property type="project" value="TreeGrafter"/>
</dbReference>
<feature type="domain" description="BTB" evidence="12">
    <location>
        <begin position="37"/>
        <end position="103"/>
    </location>
</feature>
<dbReference type="AlphaFoldDB" id="A0A8C2IMK4"/>
<feature type="compositionally biased region" description="Basic and acidic residues" evidence="11">
    <location>
        <begin position="739"/>
        <end position="749"/>
    </location>
</feature>
<dbReference type="CDD" id="cd14719">
    <property type="entry name" value="bZIP_BACH"/>
    <property type="match status" value="1"/>
</dbReference>
<keyword evidence="5" id="KW-0832">Ubl conjugation</keyword>
<dbReference type="SMART" id="SM00338">
    <property type="entry name" value="BRLZ"/>
    <property type="match status" value="1"/>
</dbReference>
<protein>
    <submittedName>
        <fullName evidence="14">BTB and CNC homology 1, basic leucine zipper transcription factor 2a</fullName>
    </submittedName>
</protein>
<keyword evidence="9" id="KW-0804">Transcription</keyword>
<dbReference type="InterPro" id="IPR050457">
    <property type="entry name" value="ZnFinger_BTB_dom_contain"/>
</dbReference>
<feature type="region of interest" description="Disordered" evidence="11">
    <location>
        <begin position="440"/>
        <end position="471"/>
    </location>
</feature>
<dbReference type="GO" id="GO:0000981">
    <property type="term" value="F:DNA-binding transcription factor activity, RNA polymerase II-specific"/>
    <property type="evidence" value="ECO:0007669"/>
    <property type="project" value="TreeGrafter"/>
</dbReference>
<evidence type="ECO:0000313" key="15">
    <source>
        <dbReference type="Proteomes" id="UP000694701"/>
    </source>
</evidence>
<comment type="similarity">
    <text evidence="2">Belongs to the bZIP family. CNC subfamily.</text>
</comment>
<dbReference type="PROSITE" id="PS50097">
    <property type="entry name" value="BTB"/>
    <property type="match status" value="1"/>
</dbReference>
<name>A0A8C2IMK4_CYPCA</name>
<dbReference type="Proteomes" id="UP000694701">
    <property type="component" value="Unplaced"/>
</dbReference>
<evidence type="ECO:0000256" key="3">
    <source>
        <dbReference type="ARBA" id="ARBA00022491"/>
    </source>
</evidence>
<evidence type="ECO:0000256" key="11">
    <source>
        <dbReference type="SAM" id="MobiDB-lite"/>
    </source>
</evidence>
<accession>A0A8C2IMK4</accession>
<dbReference type="SMART" id="SM00225">
    <property type="entry name" value="BTB"/>
    <property type="match status" value="1"/>
</dbReference>
<dbReference type="Ensembl" id="ENSCCRT00020088653.1">
    <property type="protein sequence ID" value="ENSCCRP00020080939.1"/>
    <property type="gene ID" value="ENSCCRG00020037511.1"/>
</dbReference>
<dbReference type="InterPro" id="IPR000210">
    <property type="entry name" value="BTB/POZ_dom"/>
</dbReference>
<evidence type="ECO:0000256" key="7">
    <source>
        <dbReference type="ARBA" id="ARBA00023125"/>
    </source>
</evidence>
<evidence type="ECO:0000256" key="6">
    <source>
        <dbReference type="ARBA" id="ARBA00023015"/>
    </source>
</evidence>
<feature type="region of interest" description="Disordered" evidence="11">
    <location>
        <begin position="137"/>
        <end position="181"/>
    </location>
</feature>
<keyword evidence="4" id="KW-0597">Phosphoprotein</keyword>
<dbReference type="PANTHER" id="PTHR46105:SF8">
    <property type="entry name" value="TRANSCRIPTION REGULATOR PROTEIN BACH2"/>
    <property type="match status" value="1"/>
</dbReference>
<evidence type="ECO:0000256" key="9">
    <source>
        <dbReference type="ARBA" id="ARBA00023163"/>
    </source>
</evidence>
<dbReference type="Pfam" id="PF03131">
    <property type="entry name" value="bZIP_Maf"/>
    <property type="match status" value="1"/>
</dbReference>
<dbReference type="SUPFAM" id="SSF47454">
    <property type="entry name" value="A DNA-binding domain in eukaryotic transcription factors"/>
    <property type="match status" value="1"/>
</dbReference>
<dbReference type="SUPFAM" id="SSF57959">
    <property type="entry name" value="Leucine zipper domain"/>
    <property type="match status" value="1"/>
</dbReference>
<dbReference type="InterPro" id="IPR004827">
    <property type="entry name" value="bZIP"/>
</dbReference>
<organism evidence="14 15">
    <name type="scientific">Cyprinus carpio</name>
    <name type="common">Common carp</name>
    <dbReference type="NCBI Taxonomy" id="7962"/>
    <lineage>
        <taxon>Eukaryota</taxon>
        <taxon>Metazoa</taxon>
        <taxon>Chordata</taxon>
        <taxon>Craniata</taxon>
        <taxon>Vertebrata</taxon>
        <taxon>Euteleostomi</taxon>
        <taxon>Actinopterygii</taxon>
        <taxon>Neopterygii</taxon>
        <taxon>Teleostei</taxon>
        <taxon>Ostariophysi</taxon>
        <taxon>Cypriniformes</taxon>
        <taxon>Cyprinidae</taxon>
        <taxon>Cyprininae</taxon>
        <taxon>Cyprinus</taxon>
    </lineage>
</organism>
<feature type="compositionally biased region" description="Low complexity" evidence="11">
    <location>
        <begin position="550"/>
        <end position="564"/>
    </location>
</feature>